<name>A0A9J5YRY0_SOLCO</name>
<proteinExistence type="predicted"/>
<sequence>MKFLKEYLNQWRLEQFSPKPKLQQWWNSKLLIKRNFNSMSANNLGITKTQPEAHKKLLQQQIELREGNGGGGKAKNRERERDLNFENSKGKQGKRQLTNGKNAGETRQAGVIYLQEFGAEAGRLSFVKCISFMLKEFREAVFFGNQEFNPIMLDDETVSVQNVASFIHQSKEEESLQNATDQEMLEIIMSRWDTSCRKMIKIDYFYVIVVPLLQLNRKLGFF</sequence>
<reference evidence="2 3" key="1">
    <citation type="submission" date="2020-09" db="EMBL/GenBank/DDBJ databases">
        <title>De no assembly of potato wild relative species, Solanum commersonii.</title>
        <authorList>
            <person name="Cho K."/>
        </authorList>
    </citation>
    <scope>NUCLEOTIDE SEQUENCE [LARGE SCALE GENOMIC DNA]</scope>
    <source>
        <strain evidence="2">LZ3.2</strain>
        <tissue evidence="2">Leaf</tissue>
    </source>
</reference>
<organism evidence="2 3">
    <name type="scientific">Solanum commersonii</name>
    <name type="common">Commerson's wild potato</name>
    <name type="synonym">Commerson's nightshade</name>
    <dbReference type="NCBI Taxonomy" id="4109"/>
    <lineage>
        <taxon>Eukaryota</taxon>
        <taxon>Viridiplantae</taxon>
        <taxon>Streptophyta</taxon>
        <taxon>Embryophyta</taxon>
        <taxon>Tracheophyta</taxon>
        <taxon>Spermatophyta</taxon>
        <taxon>Magnoliopsida</taxon>
        <taxon>eudicotyledons</taxon>
        <taxon>Gunneridae</taxon>
        <taxon>Pentapetalae</taxon>
        <taxon>asterids</taxon>
        <taxon>lamiids</taxon>
        <taxon>Solanales</taxon>
        <taxon>Solanaceae</taxon>
        <taxon>Solanoideae</taxon>
        <taxon>Solaneae</taxon>
        <taxon>Solanum</taxon>
    </lineage>
</organism>
<comment type="caution">
    <text evidence="2">The sequence shown here is derived from an EMBL/GenBank/DDBJ whole genome shotgun (WGS) entry which is preliminary data.</text>
</comment>
<keyword evidence="3" id="KW-1185">Reference proteome</keyword>
<dbReference type="AlphaFoldDB" id="A0A9J5YRY0"/>
<evidence type="ECO:0000313" key="2">
    <source>
        <dbReference type="EMBL" id="KAG5601852.1"/>
    </source>
</evidence>
<gene>
    <name evidence="2" type="ORF">H5410_033222</name>
</gene>
<protein>
    <submittedName>
        <fullName evidence="2">Uncharacterized protein</fullName>
    </submittedName>
</protein>
<feature type="region of interest" description="Disordered" evidence="1">
    <location>
        <begin position="64"/>
        <end position="101"/>
    </location>
</feature>
<dbReference type="EMBL" id="JACXVP010000006">
    <property type="protein sequence ID" value="KAG5601852.1"/>
    <property type="molecule type" value="Genomic_DNA"/>
</dbReference>
<accession>A0A9J5YRY0</accession>
<dbReference type="Proteomes" id="UP000824120">
    <property type="component" value="Chromosome 6"/>
</dbReference>
<feature type="compositionally biased region" description="Basic and acidic residues" evidence="1">
    <location>
        <begin position="75"/>
        <end position="84"/>
    </location>
</feature>
<evidence type="ECO:0000256" key="1">
    <source>
        <dbReference type="SAM" id="MobiDB-lite"/>
    </source>
</evidence>
<evidence type="ECO:0000313" key="3">
    <source>
        <dbReference type="Proteomes" id="UP000824120"/>
    </source>
</evidence>